<sequence>MNMKGQGVSTICEIRKPQELTGNEKFKDLSRNEKKSGNSCEEKNSFCPEKPRHDNVGDDSPGGEEEMVSFGESASAEDCDPPLERWTALPRFTGTRPTVGNFTISRYSPAEWRNRHQEILKDSTYQIREAKNHEYKTNLLGSQICSQIDKQQLDNSLLLRSRAGEIFHWKTELKFVGEEVESEILKIQGEIGRLSNCFRAVETIKNMDRDIQRIRDSRLHSDLVHDTLAEEIVKEEKLCNDILNLYTRCIDETKMQSIELKDAKQRLEHDWSDKSQTYDIDSTCVGLKNDSEGLQWKPGSLQVSQDQSSPEGHTTFVKQSIIYAKTAVNRSQVLRANMIENSSTCLKDLRRQAAAVEMALADQIVELTEAIRRLEAALNNCLKRLADNDMLINKTNAVIRGIDGPMKCAQTRLGMRLIRENIESCRDHSQNGLIDEVKNVAEGTTALSGQVKMACDSTDSLIELRKKLENELLVKKNSLWIDGKRCKSMRMHYPAINSLSGY</sequence>
<dbReference type="PANTHER" id="PTHR19960:SF12">
    <property type="entry name" value="TEKTIN-4"/>
    <property type="match status" value="1"/>
</dbReference>
<dbReference type="GeneID" id="105272052"/>
<dbReference type="GO" id="GO:0005930">
    <property type="term" value="C:axoneme"/>
    <property type="evidence" value="ECO:0007669"/>
    <property type="project" value="UniProtKB-SubCell"/>
</dbReference>
<dbReference type="GO" id="GO:0005634">
    <property type="term" value="C:nucleus"/>
    <property type="evidence" value="ECO:0007669"/>
    <property type="project" value="TreeGrafter"/>
</dbReference>
<evidence type="ECO:0000313" key="8">
    <source>
        <dbReference type="RefSeq" id="XP_011312233.1"/>
    </source>
</evidence>
<feature type="coiled-coil region" evidence="5">
    <location>
        <begin position="346"/>
        <end position="384"/>
    </location>
</feature>
<dbReference type="InterPro" id="IPR048256">
    <property type="entry name" value="Tektin-like"/>
</dbReference>
<evidence type="ECO:0000256" key="3">
    <source>
        <dbReference type="ARBA" id="ARBA00023054"/>
    </source>
</evidence>
<dbReference type="GO" id="GO:0015630">
    <property type="term" value="C:microtubule cytoskeleton"/>
    <property type="evidence" value="ECO:0007669"/>
    <property type="project" value="UniProtKB-UniRule"/>
</dbReference>
<dbReference type="AlphaFoldDB" id="A0A9R1U9H9"/>
<dbReference type="RefSeq" id="XP_011312233.1">
    <property type="nucleotide sequence ID" value="XM_011313931.1"/>
</dbReference>
<dbReference type="InterPro" id="IPR000435">
    <property type="entry name" value="Tektins"/>
</dbReference>
<protein>
    <recommendedName>
        <fullName evidence="4">Tektin</fullName>
    </recommendedName>
</protein>
<evidence type="ECO:0000256" key="6">
    <source>
        <dbReference type="SAM" id="MobiDB-lite"/>
    </source>
</evidence>
<name>A0A9R1U9H9_9HYME</name>
<dbReference type="OrthoDB" id="5788000at2759"/>
<dbReference type="KEGG" id="fas:105272052"/>
<evidence type="ECO:0000256" key="5">
    <source>
        <dbReference type="SAM" id="Coils"/>
    </source>
</evidence>
<accession>A0A9R1U9H9</accession>
<gene>
    <name evidence="8" type="primary">LOC105272052</name>
</gene>
<reference evidence="8" key="1">
    <citation type="submission" date="2025-08" db="UniProtKB">
        <authorList>
            <consortium name="RefSeq"/>
        </authorList>
    </citation>
    <scope>IDENTIFICATION</scope>
    <source>
        <strain evidence="8">USDA-PBARC FA_bdor</strain>
        <tissue evidence="8">Whole organism</tissue>
    </source>
</reference>
<dbReference type="GO" id="GO:0060294">
    <property type="term" value="P:cilium movement involved in cell motility"/>
    <property type="evidence" value="ECO:0007669"/>
    <property type="project" value="UniProtKB-UniRule"/>
</dbReference>
<dbReference type="Pfam" id="PF03148">
    <property type="entry name" value="Tektin"/>
    <property type="match status" value="1"/>
</dbReference>
<dbReference type="PRINTS" id="PR00511">
    <property type="entry name" value="TEKTIN"/>
</dbReference>
<keyword evidence="3 5" id="KW-0175">Coiled coil</keyword>
<keyword evidence="7" id="KW-1185">Reference proteome</keyword>
<evidence type="ECO:0000256" key="2">
    <source>
        <dbReference type="ARBA" id="ARBA00022490"/>
    </source>
</evidence>
<evidence type="ECO:0000256" key="4">
    <source>
        <dbReference type="RuleBase" id="RU367040"/>
    </source>
</evidence>
<dbReference type="Proteomes" id="UP000694866">
    <property type="component" value="Unplaced"/>
</dbReference>
<dbReference type="PANTHER" id="PTHR19960">
    <property type="entry name" value="TEKTIN"/>
    <property type="match status" value="1"/>
</dbReference>
<feature type="region of interest" description="Disordered" evidence="6">
    <location>
        <begin position="22"/>
        <end position="82"/>
    </location>
</feature>
<feature type="compositionally biased region" description="Basic and acidic residues" evidence="6">
    <location>
        <begin position="22"/>
        <end position="56"/>
    </location>
</feature>
<proteinExistence type="inferred from homology"/>
<keyword evidence="4" id="KW-0969">Cilium</keyword>
<organism evidence="7 8">
    <name type="scientific">Fopius arisanus</name>
    <dbReference type="NCBI Taxonomy" id="64838"/>
    <lineage>
        <taxon>Eukaryota</taxon>
        <taxon>Metazoa</taxon>
        <taxon>Ecdysozoa</taxon>
        <taxon>Arthropoda</taxon>
        <taxon>Hexapoda</taxon>
        <taxon>Insecta</taxon>
        <taxon>Pterygota</taxon>
        <taxon>Neoptera</taxon>
        <taxon>Endopterygota</taxon>
        <taxon>Hymenoptera</taxon>
        <taxon>Apocrita</taxon>
        <taxon>Ichneumonoidea</taxon>
        <taxon>Braconidae</taxon>
        <taxon>Opiinae</taxon>
        <taxon>Fopius</taxon>
    </lineage>
</organism>
<dbReference type="GO" id="GO:0060271">
    <property type="term" value="P:cilium assembly"/>
    <property type="evidence" value="ECO:0007669"/>
    <property type="project" value="UniProtKB-UniRule"/>
</dbReference>
<keyword evidence="4" id="KW-0282">Flagellum</keyword>
<evidence type="ECO:0000313" key="7">
    <source>
        <dbReference type="Proteomes" id="UP000694866"/>
    </source>
</evidence>
<comment type="similarity">
    <text evidence="1 4">Belongs to the tektin family.</text>
</comment>
<comment type="subcellular location">
    <subcellularLocation>
        <location evidence="4">Cytoplasm</location>
        <location evidence="4">Cytoskeleton</location>
        <location evidence="4">Cilium axoneme</location>
    </subcellularLocation>
</comment>
<evidence type="ECO:0000256" key="1">
    <source>
        <dbReference type="ARBA" id="ARBA00007209"/>
    </source>
</evidence>
<keyword evidence="4" id="KW-0966">Cell projection</keyword>
<keyword evidence="2" id="KW-0963">Cytoplasm</keyword>